<keyword evidence="7" id="KW-0479">Metal-binding</keyword>
<evidence type="ECO:0000256" key="1">
    <source>
        <dbReference type="ARBA" id="ARBA00004141"/>
    </source>
</evidence>
<dbReference type="InterPro" id="IPR013130">
    <property type="entry name" value="Fe3_Rdtase_TM_dom"/>
</dbReference>
<protein>
    <recommendedName>
        <fullName evidence="7">Protein-methionine-sulfoxide reductase heme-binding subunit MsrQ</fullName>
    </recommendedName>
    <alternativeName>
        <fullName evidence="7">Flavocytochrome MsrQ</fullName>
    </alternativeName>
</protein>
<feature type="transmembrane region" description="Helical" evidence="7">
    <location>
        <begin position="176"/>
        <end position="194"/>
    </location>
</feature>
<feature type="transmembrane region" description="Helical" evidence="7">
    <location>
        <begin position="110"/>
        <end position="131"/>
    </location>
</feature>
<keyword evidence="7" id="KW-0249">Electron transport</keyword>
<dbReference type="GO" id="GO:0009055">
    <property type="term" value="F:electron transfer activity"/>
    <property type="evidence" value="ECO:0007669"/>
    <property type="project" value="UniProtKB-UniRule"/>
</dbReference>
<keyword evidence="6 7" id="KW-0472">Membrane</keyword>
<dbReference type="GO" id="GO:0046872">
    <property type="term" value="F:metal ion binding"/>
    <property type="evidence" value="ECO:0007669"/>
    <property type="project" value="UniProtKB-KW"/>
</dbReference>
<comment type="subcellular location">
    <subcellularLocation>
        <location evidence="7">Cell membrane</location>
        <topology evidence="7">Multi-pass membrane protein</topology>
    </subcellularLocation>
    <subcellularLocation>
        <location evidence="1">Membrane</location>
        <topology evidence="1">Multi-pass membrane protein</topology>
    </subcellularLocation>
</comment>
<feature type="transmembrane region" description="Helical" evidence="7">
    <location>
        <begin position="12"/>
        <end position="31"/>
    </location>
</feature>
<evidence type="ECO:0000256" key="2">
    <source>
        <dbReference type="ARBA" id="ARBA00022448"/>
    </source>
</evidence>
<dbReference type="Proteomes" id="UP000018780">
    <property type="component" value="Chromosome"/>
</dbReference>
<evidence type="ECO:0000259" key="8">
    <source>
        <dbReference type="Pfam" id="PF01794"/>
    </source>
</evidence>
<dbReference type="InterPro" id="IPR022837">
    <property type="entry name" value="MsrQ-like"/>
</dbReference>
<dbReference type="AlphaFoldDB" id="V9VPV8"/>
<dbReference type="GO" id="GO:0005886">
    <property type="term" value="C:plasma membrane"/>
    <property type="evidence" value="ECO:0007669"/>
    <property type="project" value="UniProtKB-SubCell"/>
</dbReference>
<gene>
    <name evidence="7" type="primary">msrQ</name>
    <name evidence="9" type="ORF">METH_00330</name>
</gene>
<dbReference type="GO" id="GO:0016679">
    <property type="term" value="F:oxidoreductase activity, acting on diphenols and related substances as donors"/>
    <property type="evidence" value="ECO:0007669"/>
    <property type="project" value="TreeGrafter"/>
</dbReference>
<dbReference type="PATRIC" id="fig|999552.6.peg.68"/>
<dbReference type="STRING" id="999552.METH_00330"/>
<dbReference type="HAMAP" id="MF_01207">
    <property type="entry name" value="MsrQ"/>
    <property type="match status" value="1"/>
</dbReference>
<comment type="cofactor">
    <cofactor evidence="7">
        <name>FMN</name>
        <dbReference type="ChEBI" id="CHEBI:58210"/>
    </cofactor>
    <text evidence="7">Binds 1 FMN per subunit.</text>
</comment>
<sequence length="207" mass="22986">MHRVNQLLRRLPVWAVYLFGALPAFWLFYLGLTGGLGVEPIKALEHEYGGLALQLMVLTLAITPLRRLAGLNLMKFRRAIGLLCFFYVSCHLLVWLVLDVQIIGEIFADIARRPFITIGMGGFILMLPLAVTSNNVSVRRLGRSWPRLHRLTYAASLLGALHYVMLVKGFQIEPLLYLGAVIAALGLRLPAAPFRRQQPAPKASGGT</sequence>
<feature type="transmembrane region" description="Helical" evidence="7">
    <location>
        <begin position="151"/>
        <end position="170"/>
    </location>
</feature>
<keyword evidence="7" id="KW-1003">Cell membrane</keyword>
<reference evidence="9 10" key="1">
    <citation type="submission" date="2013-09" db="EMBL/GenBank/DDBJ databases">
        <authorList>
            <consortium name="DOE Joint Genome Institute"/>
            <person name="Klenk H.-P."/>
            <person name="Huntemann M."/>
            <person name="Han J."/>
            <person name="Chen A."/>
            <person name="Kyrpides N."/>
            <person name="Mavromatis K."/>
            <person name="Markowitz V."/>
            <person name="Palaniappan K."/>
            <person name="Ivanova N."/>
            <person name="Schaumberg A."/>
            <person name="Pati A."/>
            <person name="Liolios K."/>
            <person name="Nordberg H.P."/>
            <person name="Cantor M.N."/>
            <person name="Hua S.X."/>
            <person name="Woyke T."/>
        </authorList>
    </citation>
    <scope>NUCLEOTIDE SEQUENCE [LARGE SCALE GENOMIC DNA]</scope>
    <source>
        <strain evidence="9 10">DSM 14336</strain>
    </source>
</reference>
<evidence type="ECO:0000256" key="5">
    <source>
        <dbReference type="ARBA" id="ARBA00023004"/>
    </source>
</evidence>
<evidence type="ECO:0000256" key="3">
    <source>
        <dbReference type="ARBA" id="ARBA00022692"/>
    </source>
</evidence>
<dbReference type="KEGG" id="lmd:METH_00330"/>
<dbReference type="NCBIfam" id="NF003833">
    <property type="entry name" value="PRK05419.1-5"/>
    <property type="match status" value="1"/>
</dbReference>
<proteinExistence type="inferred from homology"/>
<evidence type="ECO:0000256" key="4">
    <source>
        <dbReference type="ARBA" id="ARBA00022989"/>
    </source>
</evidence>
<name>V9VPV8_9RHOB</name>
<dbReference type="HOGENOM" id="CLU_080662_2_0_5"/>
<keyword evidence="7" id="KW-0349">Heme</keyword>
<comment type="function">
    <text evidence="7">Part of the MsrPQ system that repairs oxidized periplasmic proteins containing methionine sulfoxide residues (Met-O), using respiratory chain electrons. Thus protects these proteins from oxidative-stress damage caused by reactive species of oxygen and chlorine generated by the host defense mechanisms. MsrPQ is essential for the maintenance of envelope integrity under bleach stress, rescuing a wide series of structurally unrelated periplasmic proteins from methionine oxidation. MsrQ provides electrons for reduction to the reductase catalytic subunit MsrP, using the quinone pool of the respiratory chain.</text>
</comment>
<comment type="similarity">
    <text evidence="7">Belongs to the MsrQ family.</text>
</comment>
<dbReference type="PANTHER" id="PTHR36964:SF1">
    <property type="entry name" value="PROTEIN-METHIONINE-SULFOXIDE REDUCTASE HEME-BINDING SUBUNIT MSRQ"/>
    <property type="match status" value="1"/>
</dbReference>
<dbReference type="PANTHER" id="PTHR36964">
    <property type="entry name" value="PROTEIN-METHIONINE-SULFOXIDE REDUCTASE HEME-BINDING SUBUNIT MSRQ"/>
    <property type="match status" value="1"/>
</dbReference>
<feature type="domain" description="Ferric oxidoreductase" evidence="8">
    <location>
        <begin position="49"/>
        <end position="159"/>
    </location>
</feature>
<accession>V9VPV8</accession>
<dbReference type="Pfam" id="PF01794">
    <property type="entry name" value="Ferric_reduct"/>
    <property type="match status" value="1"/>
</dbReference>
<dbReference type="EMBL" id="CP006773">
    <property type="protein sequence ID" value="AHC99354.1"/>
    <property type="molecule type" value="Genomic_DNA"/>
</dbReference>
<organism evidence="9 10">
    <name type="scientific">Leisingera methylohalidivorans DSM 14336</name>
    <dbReference type="NCBI Taxonomy" id="999552"/>
    <lineage>
        <taxon>Bacteria</taxon>
        <taxon>Pseudomonadati</taxon>
        <taxon>Pseudomonadota</taxon>
        <taxon>Alphaproteobacteria</taxon>
        <taxon>Rhodobacterales</taxon>
        <taxon>Roseobacteraceae</taxon>
        <taxon>Leisingera</taxon>
    </lineage>
</organism>
<dbReference type="GO" id="GO:0010181">
    <property type="term" value="F:FMN binding"/>
    <property type="evidence" value="ECO:0007669"/>
    <property type="project" value="UniProtKB-UniRule"/>
</dbReference>
<keyword evidence="2 7" id="KW-0813">Transport</keyword>
<dbReference type="GO" id="GO:0020037">
    <property type="term" value="F:heme binding"/>
    <property type="evidence" value="ECO:0007669"/>
    <property type="project" value="UniProtKB-UniRule"/>
</dbReference>
<dbReference type="RefSeq" id="WP_024088409.1">
    <property type="nucleotide sequence ID" value="NC_023135.1"/>
</dbReference>
<evidence type="ECO:0000313" key="9">
    <source>
        <dbReference type="EMBL" id="AHC99354.1"/>
    </source>
</evidence>
<comment type="subunit">
    <text evidence="7">Heterodimer of a catalytic subunit (MsrP) and a heme-binding subunit (MsrQ).</text>
</comment>
<keyword evidence="10" id="KW-1185">Reference proteome</keyword>
<feature type="transmembrane region" description="Helical" evidence="7">
    <location>
        <begin position="51"/>
        <end position="68"/>
    </location>
</feature>
<keyword evidence="7" id="KW-0288">FMN</keyword>
<keyword evidence="5 7" id="KW-0408">Iron</keyword>
<evidence type="ECO:0000256" key="7">
    <source>
        <dbReference type="HAMAP-Rule" id="MF_01207"/>
    </source>
</evidence>
<evidence type="ECO:0000313" key="10">
    <source>
        <dbReference type="Proteomes" id="UP000018780"/>
    </source>
</evidence>
<keyword evidence="4 7" id="KW-1133">Transmembrane helix</keyword>
<dbReference type="OrthoDB" id="9788328at2"/>
<keyword evidence="7" id="KW-0285">Flavoprotein</keyword>
<comment type="cofactor">
    <cofactor evidence="7">
        <name>heme b</name>
        <dbReference type="ChEBI" id="CHEBI:60344"/>
    </cofactor>
    <text evidence="7">Binds 1 heme b (iron(II)-protoporphyrin IX) group per subunit.</text>
</comment>
<dbReference type="GO" id="GO:0030091">
    <property type="term" value="P:protein repair"/>
    <property type="evidence" value="ECO:0007669"/>
    <property type="project" value="UniProtKB-UniRule"/>
</dbReference>
<keyword evidence="3 7" id="KW-0812">Transmembrane</keyword>
<feature type="transmembrane region" description="Helical" evidence="7">
    <location>
        <begin position="80"/>
        <end position="98"/>
    </location>
</feature>
<evidence type="ECO:0000256" key="6">
    <source>
        <dbReference type="ARBA" id="ARBA00023136"/>
    </source>
</evidence>